<dbReference type="FunFam" id="3.30.200.20:FF:000061">
    <property type="entry name" value="Dual specificity protein kinase CLK2"/>
    <property type="match status" value="1"/>
</dbReference>
<dbReference type="PROSITE" id="PS00108">
    <property type="entry name" value="PROTEIN_KINASE_ST"/>
    <property type="match status" value="1"/>
</dbReference>
<dbReference type="PROSITE" id="PS50011">
    <property type="entry name" value="PROTEIN_KINASE_DOM"/>
    <property type="match status" value="1"/>
</dbReference>
<evidence type="ECO:0000256" key="12">
    <source>
        <dbReference type="ARBA" id="ARBA00049003"/>
    </source>
</evidence>
<evidence type="ECO:0000256" key="9">
    <source>
        <dbReference type="ARBA" id="ARBA00023137"/>
    </source>
</evidence>
<dbReference type="Pfam" id="PF00069">
    <property type="entry name" value="Pkinase"/>
    <property type="match status" value="1"/>
</dbReference>
<feature type="binding site" evidence="15">
    <location>
        <position position="603"/>
    </location>
    <ligand>
        <name>ATP</name>
        <dbReference type="ChEBI" id="CHEBI:30616"/>
    </ligand>
</feature>
<keyword evidence="8 15" id="KW-0067">ATP-binding</keyword>
<dbReference type="AlphaFoldDB" id="A0A8D8APT4"/>
<dbReference type="PANTHER" id="PTHR45646:SF11">
    <property type="entry name" value="SERINE_THREONINE-PROTEIN KINASE DOA"/>
    <property type="match status" value="1"/>
</dbReference>
<feature type="region of interest" description="Disordered" evidence="16">
    <location>
        <begin position="482"/>
        <end position="559"/>
    </location>
</feature>
<comment type="subcellular location">
    <subcellularLocation>
        <location evidence="1">Nucleus</location>
    </subcellularLocation>
</comment>
<organism evidence="18">
    <name type="scientific">Culex pipiens</name>
    <name type="common">House mosquito</name>
    <dbReference type="NCBI Taxonomy" id="7175"/>
    <lineage>
        <taxon>Eukaryota</taxon>
        <taxon>Metazoa</taxon>
        <taxon>Ecdysozoa</taxon>
        <taxon>Arthropoda</taxon>
        <taxon>Hexapoda</taxon>
        <taxon>Insecta</taxon>
        <taxon>Pterygota</taxon>
        <taxon>Neoptera</taxon>
        <taxon>Endopterygota</taxon>
        <taxon>Diptera</taxon>
        <taxon>Nematocera</taxon>
        <taxon>Culicoidea</taxon>
        <taxon>Culicidae</taxon>
        <taxon>Culicinae</taxon>
        <taxon>Culicini</taxon>
        <taxon>Culex</taxon>
        <taxon>Culex</taxon>
    </lineage>
</organism>
<comment type="catalytic activity">
    <reaction evidence="14">
        <text>L-tyrosyl-[protein] + ATP = O-phospho-L-tyrosyl-[protein] + ADP + H(+)</text>
        <dbReference type="Rhea" id="RHEA:10596"/>
        <dbReference type="Rhea" id="RHEA-COMP:10136"/>
        <dbReference type="Rhea" id="RHEA-COMP:20101"/>
        <dbReference type="ChEBI" id="CHEBI:15378"/>
        <dbReference type="ChEBI" id="CHEBI:30616"/>
        <dbReference type="ChEBI" id="CHEBI:46858"/>
        <dbReference type="ChEBI" id="CHEBI:61978"/>
        <dbReference type="ChEBI" id="CHEBI:456216"/>
        <dbReference type="EC" id="2.7.12.1"/>
    </reaction>
</comment>
<dbReference type="CDD" id="cd14134">
    <property type="entry name" value="PKc_CLK"/>
    <property type="match status" value="1"/>
</dbReference>
<keyword evidence="5" id="KW-0808">Transferase</keyword>
<reference evidence="18" key="1">
    <citation type="submission" date="2021-05" db="EMBL/GenBank/DDBJ databases">
        <authorList>
            <person name="Alioto T."/>
            <person name="Alioto T."/>
            <person name="Gomez Garrido J."/>
        </authorList>
    </citation>
    <scope>NUCLEOTIDE SEQUENCE</scope>
</reference>
<dbReference type="InterPro" id="IPR051175">
    <property type="entry name" value="CLK_kinases"/>
</dbReference>
<comment type="catalytic activity">
    <reaction evidence="12">
        <text>L-seryl-[protein] + ATP = O-phospho-L-seryl-[protein] + ADP + H(+)</text>
        <dbReference type="Rhea" id="RHEA:17989"/>
        <dbReference type="Rhea" id="RHEA-COMP:9863"/>
        <dbReference type="Rhea" id="RHEA-COMP:11604"/>
        <dbReference type="ChEBI" id="CHEBI:15378"/>
        <dbReference type="ChEBI" id="CHEBI:29999"/>
        <dbReference type="ChEBI" id="CHEBI:30616"/>
        <dbReference type="ChEBI" id="CHEBI:83421"/>
        <dbReference type="ChEBI" id="CHEBI:456216"/>
        <dbReference type="EC" id="2.7.12.1"/>
    </reaction>
</comment>
<evidence type="ECO:0000256" key="10">
    <source>
        <dbReference type="ARBA" id="ARBA00023242"/>
    </source>
</evidence>
<dbReference type="GO" id="GO:0004713">
    <property type="term" value="F:protein tyrosine kinase activity"/>
    <property type="evidence" value="ECO:0007669"/>
    <property type="project" value="UniProtKB-KW"/>
</dbReference>
<evidence type="ECO:0000256" key="6">
    <source>
        <dbReference type="ARBA" id="ARBA00022741"/>
    </source>
</evidence>
<evidence type="ECO:0000256" key="3">
    <source>
        <dbReference type="ARBA" id="ARBA00022527"/>
    </source>
</evidence>
<keyword evidence="7 18" id="KW-0418">Kinase</keyword>
<dbReference type="FunFam" id="1.10.510.10:FF:000145">
    <property type="entry name" value="Dual specificity protein kinase CLK2"/>
    <property type="match status" value="1"/>
</dbReference>
<feature type="compositionally biased region" description="Basic and acidic residues" evidence="16">
    <location>
        <begin position="911"/>
        <end position="920"/>
    </location>
</feature>
<dbReference type="EMBL" id="HBUE01174968">
    <property type="protein sequence ID" value="CAG6517175.1"/>
    <property type="molecule type" value="Transcribed_RNA"/>
</dbReference>
<evidence type="ECO:0000256" key="14">
    <source>
        <dbReference type="ARBA" id="ARBA00051680"/>
    </source>
</evidence>
<sequence length="920" mass="102611">MSSVHAVSFNRQYGSFRTTNAGIPKSPVIGGLNRGLIATISTTAQPSRVGTRSAAVGQTAAASVKNQENQPAGSRVLAVTPRSCRKALTSNAGSVSGGGTTKKIGLNSPLQSPQIIRSTRIEQNNWNKKLTTSNFCSLHSKSPGSSGTSVESIVPKYANASGSVSSSNGGALKASFSTFNPRSGGQGGESGLTSNGSQKRAYNVNKPIAKGSAAKCVNVSVSNSGSSSGSNRVTNGCVTHKIVSKKLYKESNAPAGYVAQMASALSNGLTSTKTTSSTSSSSSSSYSSKFPNGLPFENEFYRRPRRSLSEGRRPSEHPDATARLSQSQRRSNSSDTVSLSAYGDEFSRKPSNEDLFVDFTKSLPATPKSAQSNSVNPTTTTTTSSIVEYRNINHSNYFFKFESISCAADSGSRHLRRQRRPSPRDDSRNNNGGGGGAPDYDNANEDAGGEECEGEKSTVYVAVATWVPKCNRLPYQQQQDEAIGVLGPTSEQADFDGSSRRRRERSKRSHHRRSPDSSRRRNRHREDKSSRRQHHNKERKEREDRTPVKKQPSVRDDADGHLIYHTGDILHNRYKILATLGEGTFGRVVKVKDMEMDHTMALKVIKNVEKYREAAKLEINALEKIAEKDPTFQHLCVKMLDWFDYHGHMCIAFEMLGLSVFDFLRENNYEPYPMDHVRHMAYQLCYAVKFLHDNKLTHTDLKPENILFVDSEFTTSFNNRKNREVRRVKCTDIRLIDFGSATFDHEHHSTIVSTRHYRAPEVILELGWSQPCDVWSIGCIMFELYLGITLFQTHDNREHLAMMERILGTIPYRMARKTRTKYFHHGKLDWDEKSSAGRYVRDHCKPLHRYVLAETPDHLQLFDIIRRMLEYDPANRITLSEALRHPFFAKLPAAQRLHDKCNENSVSGSSSRERSHSLSR</sequence>
<evidence type="ECO:0000256" key="13">
    <source>
        <dbReference type="ARBA" id="ARBA00049308"/>
    </source>
</evidence>
<feature type="region of interest" description="Disordered" evidence="16">
    <location>
        <begin position="900"/>
        <end position="920"/>
    </location>
</feature>
<comment type="catalytic activity">
    <reaction evidence="13">
        <text>L-threonyl-[protein] + ATP = O-phospho-L-threonyl-[protein] + ADP + H(+)</text>
        <dbReference type="Rhea" id="RHEA:46608"/>
        <dbReference type="Rhea" id="RHEA-COMP:11060"/>
        <dbReference type="Rhea" id="RHEA-COMP:11605"/>
        <dbReference type="ChEBI" id="CHEBI:15378"/>
        <dbReference type="ChEBI" id="CHEBI:30013"/>
        <dbReference type="ChEBI" id="CHEBI:30616"/>
        <dbReference type="ChEBI" id="CHEBI:61977"/>
        <dbReference type="ChEBI" id="CHEBI:456216"/>
        <dbReference type="EC" id="2.7.12.1"/>
    </reaction>
</comment>
<evidence type="ECO:0000313" key="18">
    <source>
        <dbReference type="EMBL" id="CAG6459829.1"/>
    </source>
</evidence>
<feature type="compositionally biased region" description="Low complexity" evidence="16">
    <location>
        <begin position="325"/>
        <end position="334"/>
    </location>
</feature>
<dbReference type="InterPro" id="IPR011009">
    <property type="entry name" value="Kinase-like_dom_sf"/>
</dbReference>
<name>A0A8D8APT4_CULPI</name>
<feature type="region of interest" description="Disordered" evidence="16">
    <location>
        <begin position="89"/>
        <end position="108"/>
    </location>
</feature>
<feature type="compositionally biased region" description="Basic residues" evidence="16">
    <location>
        <begin position="500"/>
        <end position="513"/>
    </location>
</feature>
<dbReference type="PROSITE" id="PS00107">
    <property type="entry name" value="PROTEIN_KINASE_ATP"/>
    <property type="match status" value="1"/>
</dbReference>
<protein>
    <recommendedName>
        <fullName evidence="2">dual-specificity kinase</fullName>
        <ecNumber evidence="2">2.7.12.1</ecNumber>
    </recommendedName>
</protein>
<keyword evidence="9" id="KW-0829">Tyrosine-protein kinase</keyword>
<dbReference type="Gene3D" id="1.10.510.10">
    <property type="entry name" value="Transferase(Phosphotransferase) domain 1"/>
    <property type="match status" value="1"/>
</dbReference>
<feature type="region of interest" description="Disordered" evidence="16">
    <location>
        <begin position="176"/>
        <end position="198"/>
    </location>
</feature>
<evidence type="ECO:0000256" key="2">
    <source>
        <dbReference type="ARBA" id="ARBA00013203"/>
    </source>
</evidence>
<evidence type="ECO:0000256" key="1">
    <source>
        <dbReference type="ARBA" id="ARBA00004123"/>
    </source>
</evidence>
<dbReference type="InterPro" id="IPR000719">
    <property type="entry name" value="Prot_kinase_dom"/>
</dbReference>
<keyword evidence="10" id="KW-0539">Nucleus</keyword>
<dbReference type="GO" id="GO:0004674">
    <property type="term" value="F:protein serine/threonine kinase activity"/>
    <property type="evidence" value="ECO:0007669"/>
    <property type="project" value="UniProtKB-KW"/>
</dbReference>
<dbReference type="GO" id="GO:0043484">
    <property type="term" value="P:regulation of RNA splicing"/>
    <property type="evidence" value="ECO:0007669"/>
    <property type="project" value="TreeGrafter"/>
</dbReference>
<feature type="compositionally biased region" description="Basic and acidic residues" evidence="16">
    <location>
        <begin position="299"/>
        <end position="320"/>
    </location>
</feature>
<dbReference type="EMBL" id="HBUE01038830">
    <property type="protein sequence ID" value="CAG6459829.1"/>
    <property type="molecule type" value="Transcribed_RNA"/>
</dbReference>
<evidence type="ECO:0000256" key="15">
    <source>
        <dbReference type="PROSITE-ProRule" id="PRU10141"/>
    </source>
</evidence>
<feature type="compositionally biased region" description="Acidic residues" evidence="16">
    <location>
        <begin position="442"/>
        <end position="451"/>
    </location>
</feature>
<dbReference type="Gene3D" id="3.30.200.20">
    <property type="entry name" value="Phosphorylase Kinase, domain 1"/>
    <property type="match status" value="1"/>
</dbReference>
<proteinExistence type="inferred from homology"/>
<keyword evidence="4" id="KW-0597">Phosphoprotein</keyword>
<dbReference type="SUPFAM" id="SSF56112">
    <property type="entry name" value="Protein kinase-like (PK-like)"/>
    <property type="match status" value="1"/>
</dbReference>
<evidence type="ECO:0000256" key="5">
    <source>
        <dbReference type="ARBA" id="ARBA00022679"/>
    </source>
</evidence>
<evidence type="ECO:0000256" key="7">
    <source>
        <dbReference type="ARBA" id="ARBA00022777"/>
    </source>
</evidence>
<dbReference type="GO" id="GO:0005634">
    <property type="term" value="C:nucleus"/>
    <property type="evidence" value="ECO:0007669"/>
    <property type="project" value="UniProtKB-SubCell"/>
</dbReference>
<dbReference type="SMART" id="SM00220">
    <property type="entry name" value="S_TKc"/>
    <property type="match status" value="1"/>
</dbReference>
<comment type="similarity">
    <text evidence="11">Belongs to the protein kinase superfamily. CMGC Ser/Thr protein kinase family. Lammer subfamily.</text>
</comment>
<dbReference type="GO" id="GO:0005524">
    <property type="term" value="F:ATP binding"/>
    <property type="evidence" value="ECO:0007669"/>
    <property type="project" value="UniProtKB-UniRule"/>
</dbReference>
<evidence type="ECO:0000256" key="4">
    <source>
        <dbReference type="ARBA" id="ARBA00022553"/>
    </source>
</evidence>
<dbReference type="GO" id="GO:0004712">
    <property type="term" value="F:protein serine/threonine/tyrosine kinase activity"/>
    <property type="evidence" value="ECO:0007669"/>
    <property type="project" value="UniProtKB-EC"/>
</dbReference>
<dbReference type="EC" id="2.7.12.1" evidence="2"/>
<feature type="region of interest" description="Disordered" evidence="16">
    <location>
        <begin position="410"/>
        <end position="451"/>
    </location>
</feature>
<feature type="domain" description="Protein kinase" evidence="17">
    <location>
        <begin position="574"/>
        <end position="888"/>
    </location>
</feature>
<dbReference type="InterPro" id="IPR008271">
    <property type="entry name" value="Ser/Thr_kinase_AS"/>
</dbReference>
<dbReference type="EMBL" id="HBUE01280492">
    <property type="protein sequence ID" value="CAG6568699.1"/>
    <property type="molecule type" value="Transcribed_RNA"/>
</dbReference>
<accession>A0A8D8APT4</accession>
<evidence type="ECO:0000256" key="16">
    <source>
        <dbReference type="SAM" id="MobiDB-lite"/>
    </source>
</evidence>
<feature type="compositionally biased region" description="Low complexity" evidence="16">
    <location>
        <begin position="270"/>
        <end position="289"/>
    </location>
</feature>
<evidence type="ECO:0000256" key="8">
    <source>
        <dbReference type="ARBA" id="ARBA00022840"/>
    </source>
</evidence>
<evidence type="ECO:0000256" key="11">
    <source>
        <dbReference type="ARBA" id="ARBA00037966"/>
    </source>
</evidence>
<feature type="region of interest" description="Disordered" evidence="16">
    <location>
        <begin position="269"/>
        <end position="345"/>
    </location>
</feature>
<dbReference type="PANTHER" id="PTHR45646">
    <property type="entry name" value="SERINE/THREONINE-PROTEIN KINASE DOA-RELATED"/>
    <property type="match status" value="1"/>
</dbReference>
<evidence type="ECO:0000259" key="17">
    <source>
        <dbReference type="PROSITE" id="PS50011"/>
    </source>
</evidence>
<dbReference type="InterPro" id="IPR017441">
    <property type="entry name" value="Protein_kinase_ATP_BS"/>
</dbReference>
<keyword evidence="3" id="KW-0723">Serine/threonine-protein kinase</keyword>
<feature type="compositionally biased region" description="Basic and acidic residues" evidence="16">
    <location>
        <begin position="538"/>
        <end position="559"/>
    </location>
</feature>
<feature type="compositionally biased region" description="Basic and acidic residues" evidence="16">
    <location>
        <begin position="514"/>
        <end position="530"/>
    </location>
</feature>
<keyword evidence="6 15" id="KW-0547">Nucleotide-binding</keyword>